<evidence type="ECO:0000313" key="2">
    <source>
        <dbReference type="Proteomes" id="UP000325273"/>
    </source>
</evidence>
<dbReference type="AlphaFoldDB" id="A0A5B0HAB0"/>
<dbReference type="Proteomes" id="UP000325273">
    <property type="component" value="Unassembled WGS sequence"/>
</dbReference>
<reference evidence="1 2" key="1">
    <citation type="submission" date="2019-08" db="EMBL/GenBank/DDBJ databases">
        <title>Paraburkholderia sp. DCY113.</title>
        <authorList>
            <person name="Kang J."/>
        </authorList>
    </citation>
    <scope>NUCLEOTIDE SEQUENCE [LARGE SCALE GENOMIC DNA]</scope>
    <source>
        <strain evidence="1 2">DCY113</strain>
    </source>
</reference>
<gene>
    <name evidence="1" type="ORF">FVF58_12685</name>
</gene>
<protein>
    <submittedName>
        <fullName evidence="1">Uncharacterized protein</fullName>
    </submittedName>
</protein>
<proteinExistence type="predicted"/>
<keyword evidence="2" id="KW-1185">Reference proteome</keyword>
<dbReference type="EMBL" id="VTUZ01000007">
    <property type="protein sequence ID" value="KAA1011974.1"/>
    <property type="molecule type" value="Genomic_DNA"/>
</dbReference>
<evidence type="ECO:0000313" key="1">
    <source>
        <dbReference type="EMBL" id="KAA1011974.1"/>
    </source>
</evidence>
<accession>A0A5B0HAB0</accession>
<comment type="caution">
    <text evidence="1">The sequence shown here is derived from an EMBL/GenBank/DDBJ whole genome shotgun (WGS) entry which is preliminary data.</text>
</comment>
<name>A0A5B0HAB0_9BURK</name>
<organism evidence="1 2">
    <name type="scientific">Paraburkholderia panacisoli</name>
    <dbReference type="NCBI Taxonomy" id="2603818"/>
    <lineage>
        <taxon>Bacteria</taxon>
        <taxon>Pseudomonadati</taxon>
        <taxon>Pseudomonadota</taxon>
        <taxon>Betaproteobacteria</taxon>
        <taxon>Burkholderiales</taxon>
        <taxon>Burkholderiaceae</taxon>
        <taxon>Paraburkholderia</taxon>
    </lineage>
</organism>
<sequence length="167" mass="18729">MSCAARYSETTSLEFILNPFKFFFTNYVAKIAPYPPPNIPHLETKFRPPTILHAHRIQSHADVALSTAPSSCNGTANPASLHRNARALIANDPAVAPDTLSAYAHFFAERADVMRFSCLLTFFFINARPMRSVYLRMRLLHVRSHIIPAVRQRMTALGSTRSSEPTL</sequence>